<evidence type="ECO:0008006" key="3">
    <source>
        <dbReference type="Google" id="ProtNLM"/>
    </source>
</evidence>
<reference evidence="1 2" key="2">
    <citation type="journal article" date="2016" name="Environ. Microbiol. Rep.">
        <title>Metagenomic evidence for the presence of phototrophic Gemmatimonadetes bacteria in diverse environments.</title>
        <authorList>
            <person name="Zeng Y."/>
            <person name="Baumbach J."/>
            <person name="Barbosa E.G."/>
            <person name="Azevedo V."/>
            <person name="Zhang C."/>
            <person name="Koblizek M."/>
        </authorList>
    </citation>
    <scope>NUCLEOTIDE SEQUENCE [LARGE SCALE GENOMIC DNA]</scope>
    <source>
        <strain evidence="1 2">AP64</strain>
    </source>
</reference>
<keyword evidence="2" id="KW-1185">Reference proteome</keyword>
<organism evidence="1 2">
    <name type="scientific">Gemmatimonas phototrophica</name>
    <dbReference type="NCBI Taxonomy" id="1379270"/>
    <lineage>
        <taxon>Bacteria</taxon>
        <taxon>Pseudomonadati</taxon>
        <taxon>Gemmatimonadota</taxon>
        <taxon>Gemmatimonadia</taxon>
        <taxon>Gemmatimonadales</taxon>
        <taxon>Gemmatimonadaceae</taxon>
        <taxon>Gemmatimonas</taxon>
    </lineage>
</organism>
<accession>A0A143BJ03</accession>
<dbReference type="OrthoDB" id="9850224at2"/>
<dbReference type="eggNOG" id="ENOG502ZRAS">
    <property type="taxonomic scope" value="Bacteria"/>
</dbReference>
<name>A0A143BJ03_9BACT</name>
<dbReference type="Proteomes" id="UP000076404">
    <property type="component" value="Chromosome"/>
</dbReference>
<proteinExistence type="predicted"/>
<dbReference type="RefSeq" id="WP_026849924.1">
    <property type="nucleotide sequence ID" value="NZ_CP011454.1"/>
</dbReference>
<reference evidence="1 2" key="1">
    <citation type="journal article" date="2014" name="Proc. Natl. Acad. Sci. U.S.A.">
        <title>Functional type 2 photosynthetic reaction centers found in the rare bacterial phylum Gemmatimonadetes.</title>
        <authorList>
            <person name="Zeng Y."/>
            <person name="Feng F."/>
            <person name="Medova H."/>
            <person name="Dean J."/>
            <person name="Koblizek M."/>
        </authorList>
    </citation>
    <scope>NUCLEOTIDE SEQUENCE [LARGE SCALE GENOMIC DNA]</scope>
    <source>
        <strain evidence="1 2">AP64</strain>
    </source>
</reference>
<gene>
    <name evidence="1" type="ORF">GEMMAAP_05315</name>
</gene>
<dbReference type="EMBL" id="CP011454">
    <property type="protein sequence ID" value="AMW04414.1"/>
    <property type="molecule type" value="Genomic_DNA"/>
</dbReference>
<dbReference type="STRING" id="1379270.GEMMAAP_05315"/>
<evidence type="ECO:0000313" key="1">
    <source>
        <dbReference type="EMBL" id="AMW04414.1"/>
    </source>
</evidence>
<dbReference type="KEGG" id="gph:GEMMAAP_05315"/>
<dbReference type="AlphaFoldDB" id="A0A143BJ03"/>
<protein>
    <recommendedName>
        <fullName evidence="3">Ubiquitin-like domain-containing protein</fullName>
    </recommendedName>
</protein>
<sequence length="114" mass="12518">MSQTNSAGHFVNSLRVRPEVLRVAPANVTTPWVVRVQAAEAWDAVRVECTENSTIRDVKQVAMANLLPDITEPDAWMVKLHGAEVANEGVTLKVAGALDASTLFLTSRRRRPLK</sequence>
<evidence type="ECO:0000313" key="2">
    <source>
        <dbReference type="Proteomes" id="UP000076404"/>
    </source>
</evidence>